<keyword evidence="9" id="KW-0472">Membrane</keyword>
<dbReference type="SMART" id="SM00397">
    <property type="entry name" value="t_SNARE"/>
    <property type="match status" value="1"/>
</dbReference>
<dbReference type="GO" id="GO:0005484">
    <property type="term" value="F:SNAP receptor activity"/>
    <property type="evidence" value="ECO:0007669"/>
    <property type="project" value="InterPro"/>
</dbReference>
<keyword evidence="3" id="KW-0813">Transport</keyword>
<dbReference type="GO" id="GO:0006906">
    <property type="term" value="P:vesicle fusion"/>
    <property type="evidence" value="ECO:0007669"/>
    <property type="project" value="TreeGrafter"/>
</dbReference>
<comment type="similarity">
    <text evidence="2">Belongs to the syntaxin family.</text>
</comment>
<evidence type="ECO:0000256" key="2">
    <source>
        <dbReference type="ARBA" id="ARBA00009063"/>
    </source>
</evidence>
<accession>A0A8H3HCE0</accession>
<keyword evidence="6" id="KW-1133">Transmembrane helix</keyword>
<dbReference type="SUPFAM" id="SSF47661">
    <property type="entry name" value="t-snare proteins"/>
    <property type="match status" value="1"/>
</dbReference>
<feature type="region of interest" description="Disordered" evidence="10">
    <location>
        <begin position="234"/>
        <end position="257"/>
    </location>
</feature>
<name>A0A8H3HCE0_9AGAM</name>
<dbReference type="InterPro" id="IPR045242">
    <property type="entry name" value="Syntaxin"/>
</dbReference>
<evidence type="ECO:0000259" key="11">
    <source>
        <dbReference type="PROSITE" id="PS50192"/>
    </source>
</evidence>
<feature type="compositionally biased region" description="Polar residues" evidence="10">
    <location>
        <begin position="246"/>
        <end position="256"/>
    </location>
</feature>
<protein>
    <recommendedName>
        <fullName evidence="11">t-SNARE coiled-coil homology domain-containing protein</fullName>
    </recommendedName>
</protein>
<dbReference type="PROSITE" id="PS50192">
    <property type="entry name" value="T_SNARE"/>
    <property type="match status" value="1"/>
</dbReference>
<evidence type="ECO:0000256" key="3">
    <source>
        <dbReference type="ARBA" id="ARBA00022448"/>
    </source>
</evidence>
<feature type="domain" description="T-SNARE coiled-coil homology" evidence="11">
    <location>
        <begin position="256"/>
        <end position="318"/>
    </location>
</feature>
<dbReference type="GO" id="GO:0006886">
    <property type="term" value="P:intracellular protein transport"/>
    <property type="evidence" value="ECO:0007669"/>
    <property type="project" value="InterPro"/>
</dbReference>
<evidence type="ECO:0000256" key="8">
    <source>
        <dbReference type="ARBA" id="ARBA00023054"/>
    </source>
</evidence>
<keyword evidence="8" id="KW-0175">Coiled coil</keyword>
<comment type="caution">
    <text evidence="12">The sequence shown here is derived from an EMBL/GenBank/DDBJ whole genome shotgun (WGS) entry which is preliminary data.</text>
</comment>
<evidence type="ECO:0000313" key="12">
    <source>
        <dbReference type="EMBL" id="CAE6517965.1"/>
    </source>
</evidence>
<gene>
    <name evidence="12" type="ORF">RDB_LOCUS140499</name>
</gene>
<dbReference type="Proteomes" id="UP000663853">
    <property type="component" value="Unassembled WGS sequence"/>
</dbReference>
<evidence type="ECO:0000256" key="5">
    <source>
        <dbReference type="ARBA" id="ARBA00022927"/>
    </source>
</evidence>
<dbReference type="PANTHER" id="PTHR19957">
    <property type="entry name" value="SYNTAXIN"/>
    <property type="match status" value="1"/>
</dbReference>
<evidence type="ECO:0000256" key="4">
    <source>
        <dbReference type="ARBA" id="ARBA00022692"/>
    </source>
</evidence>
<dbReference type="Gene3D" id="1.20.58.70">
    <property type="match status" value="1"/>
</dbReference>
<dbReference type="PROSITE" id="PS00914">
    <property type="entry name" value="SYNTAXIN"/>
    <property type="match status" value="1"/>
</dbReference>
<keyword evidence="4" id="KW-0812">Transmembrane</keyword>
<evidence type="ECO:0000256" key="7">
    <source>
        <dbReference type="ARBA" id="ARBA00023034"/>
    </source>
</evidence>
<dbReference type="GO" id="GO:0031201">
    <property type="term" value="C:SNARE complex"/>
    <property type="evidence" value="ECO:0007669"/>
    <property type="project" value="TreeGrafter"/>
</dbReference>
<keyword evidence="5" id="KW-0653">Protein transport</keyword>
<organism evidence="12 13">
    <name type="scientific">Rhizoctonia solani</name>
    <dbReference type="NCBI Taxonomy" id="456999"/>
    <lineage>
        <taxon>Eukaryota</taxon>
        <taxon>Fungi</taxon>
        <taxon>Dikarya</taxon>
        <taxon>Basidiomycota</taxon>
        <taxon>Agaricomycotina</taxon>
        <taxon>Agaricomycetes</taxon>
        <taxon>Cantharellales</taxon>
        <taxon>Ceratobasidiaceae</taxon>
        <taxon>Rhizoctonia</taxon>
    </lineage>
</organism>
<evidence type="ECO:0000256" key="9">
    <source>
        <dbReference type="ARBA" id="ARBA00023136"/>
    </source>
</evidence>
<evidence type="ECO:0000256" key="1">
    <source>
        <dbReference type="ARBA" id="ARBA00004409"/>
    </source>
</evidence>
<evidence type="ECO:0000313" key="13">
    <source>
        <dbReference type="Proteomes" id="UP000663853"/>
    </source>
</evidence>
<proteinExistence type="inferred from homology"/>
<dbReference type="PANTHER" id="PTHR19957:SF83">
    <property type="entry name" value="SYNTAXIN-16"/>
    <property type="match status" value="1"/>
</dbReference>
<keyword evidence="7" id="KW-0333">Golgi apparatus</keyword>
<dbReference type="EMBL" id="CAJMXA010003863">
    <property type="protein sequence ID" value="CAE6517965.1"/>
    <property type="molecule type" value="Genomic_DNA"/>
</dbReference>
<dbReference type="GO" id="GO:0000139">
    <property type="term" value="C:Golgi membrane"/>
    <property type="evidence" value="ECO:0007669"/>
    <property type="project" value="UniProtKB-SubCell"/>
</dbReference>
<dbReference type="GO" id="GO:0048278">
    <property type="term" value="P:vesicle docking"/>
    <property type="evidence" value="ECO:0007669"/>
    <property type="project" value="TreeGrafter"/>
</dbReference>
<evidence type="ECO:0000256" key="6">
    <source>
        <dbReference type="ARBA" id="ARBA00022989"/>
    </source>
</evidence>
<sequence>MASTIAYQPTTRSRTNLFISYRDSQARASRYARSRRHYVDVDDDPDAGEGQRLIIDDNPGNAAFHIDIAPPWLDISDQVEVAIVDTRNKNTIQTLNSDTSRYLFNSATDFRLKVLALDKLHAKHVLPGFKDRSEEEREIEQRTSEITREFRRCHSLIQRISASSHTFPPNSQSSQNDVTSAQNVQRALAAKVQELSALFRTKQRIYMQKLQGHAISRNDQMIASGLVSSNSTNAYDSVQEDEEASRSQLSAMQHSDPSLAARNHEIAEIAKSIVSLAELFKDLSNLVIDQGTILDSVEYNIQQTAVHMEDAVRELDIATQFVMSTFPF</sequence>
<evidence type="ECO:0000256" key="10">
    <source>
        <dbReference type="SAM" id="MobiDB-lite"/>
    </source>
</evidence>
<comment type="subcellular location">
    <subcellularLocation>
        <location evidence="1">Golgi apparatus membrane</location>
        <topology evidence="1">Single-pass type IV membrane protein</topology>
    </subcellularLocation>
</comment>
<dbReference type="AlphaFoldDB" id="A0A8H3HCE0"/>
<dbReference type="CDD" id="cd15845">
    <property type="entry name" value="SNARE_syntaxin16"/>
    <property type="match status" value="1"/>
</dbReference>
<dbReference type="GO" id="GO:0000149">
    <property type="term" value="F:SNARE binding"/>
    <property type="evidence" value="ECO:0007669"/>
    <property type="project" value="TreeGrafter"/>
</dbReference>
<dbReference type="InterPro" id="IPR000727">
    <property type="entry name" value="T_SNARE_dom"/>
</dbReference>
<dbReference type="InterPro" id="IPR010989">
    <property type="entry name" value="SNARE"/>
</dbReference>
<dbReference type="InterPro" id="IPR006012">
    <property type="entry name" value="Syntaxin/epimorphin_CS"/>
</dbReference>
<reference evidence="12" key="1">
    <citation type="submission" date="2021-01" db="EMBL/GenBank/DDBJ databases">
        <authorList>
            <person name="Kaushik A."/>
        </authorList>
    </citation>
    <scope>NUCLEOTIDE SEQUENCE</scope>
    <source>
        <strain evidence="12">AG6-10EEA</strain>
    </source>
</reference>